<name>A0A8D4LKH5_9PAST</name>
<sequence>MNLTLALDVMGGDVGPRITIPAALQALKNDSRLSLLLFGDRRQIQPLIPSLSSSITSRFTLVHTDRYISSDTGVTQALRYSKGTSMRLALEAVQKGDAAACVSGGNTAALMGLAKVLVQPLMGIQRPALVSILPTINGKYSIMLDLGANVSVTSEILSQFALMGTVLAENQFNLVYPRVALLNIGIEKTKGLPVIRETDHFLRQQNMLNYIGFVEGNKLLNHYADVIVCDGFSGNIALKTLEGALKNIVTLIKQPLSNPSWWEKGLKLLARPLLKPYHRQLQILNPDDYNGASLLGLRSVVVKSHGSASAVAFTRAIEQAAWQVRQQIPNKILTGLQQGHFNNR</sequence>
<comment type="subunit">
    <text evidence="9 10">Homodimer. Probably interacts with PlsY.</text>
</comment>
<dbReference type="PANTHER" id="PTHR30100">
    <property type="entry name" value="FATTY ACID/PHOSPHOLIPID SYNTHESIS PROTEIN PLSX"/>
    <property type="match status" value="1"/>
</dbReference>
<accession>A0A8D4LKH5</accession>
<evidence type="ECO:0000256" key="4">
    <source>
        <dbReference type="ARBA" id="ARBA00022679"/>
    </source>
</evidence>
<dbReference type="EMBL" id="CP022011">
    <property type="protein sequence ID" value="QDJ15158.1"/>
    <property type="molecule type" value="Genomic_DNA"/>
</dbReference>
<keyword evidence="12" id="KW-1185">Reference proteome</keyword>
<keyword evidence="5 10" id="KW-0443">Lipid metabolism</keyword>
<dbReference type="Pfam" id="PF02504">
    <property type="entry name" value="FA_synthesis"/>
    <property type="match status" value="1"/>
</dbReference>
<keyword evidence="2 10" id="KW-0963">Cytoplasm</keyword>
<protein>
    <recommendedName>
        <fullName evidence="8 10">Phosphate acyltransferase</fullName>
        <ecNumber evidence="8 10">2.3.1.274</ecNumber>
    </recommendedName>
    <alternativeName>
        <fullName evidence="10">Acyl-ACP phosphotransacylase</fullName>
    </alternativeName>
    <alternativeName>
        <fullName evidence="10">Acyl-[acyl-carrier-protein]--phosphate acyltransferase</fullName>
    </alternativeName>
    <alternativeName>
        <fullName evidence="10">Phosphate-acyl-ACP acyltransferase</fullName>
    </alternativeName>
</protein>
<evidence type="ECO:0000313" key="11">
    <source>
        <dbReference type="EMBL" id="QDJ15158.1"/>
    </source>
</evidence>
<evidence type="ECO:0000256" key="8">
    <source>
        <dbReference type="ARBA" id="ARBA00024069"/>
    </source>
</evidence>
<dbReference type="SUPFAM" id="SSF53659">
    <property type="entry name" value="Isocitrate/Isopropylmalate dehydrogenase-like"/>
    <property type="match status" value="1"/>
</dbReference>
<dbReference type="Gene3D" id="3.40.718.10">
    <property type="entry name" value="Isopropylmalate Dehydrogenase"/>
    <property type="match status" value="1"/>
</dbReference>
<dbReference type="EC" id="2.3.1.274" evidence="8 10"/>
<evidence type="ECO:0000256" key="3">
    <source>
        <dbReference type="ARBA" id="ARBA00022516"/>
    </source>
</evidence>
<evidence type="ECO:0000256" key="7">
    <source>
        <dbReference type="ARBA" id="ARBA00023264"/>
    </source>
</evidence>
<evidence type="ECO:0000256" key="9">
    <source>
        <dbReference type="ARBA" id="ARBA00046608"/>
    </source>
</evidence>
<comment type="similarity">
    <text evidence="10">Belongs to the PlsX family.</text>
</comment>
<comment type="catalytic activity">
    <reaction evidence="1 10">
        <text>a fatty acyl-[ACP] + phosphate = an acyl phosphate + holo-[ACP]</text>
        <dbReference type="Rhea" id="RHEA:42292"/>
        <dbReference type="Rhea" id="RHEA-COMP:9685"/>
        <dbReference type="Rhea" id="RHEA-COMP:14125"/>
        <dbReference type="ChEBI" id="CHEBI:43474"/>
        <dbReference type="ChEBI" id="CHEBI:59918"/>
        <dbReference type="ChEBI" id="CHEBI:64479"/>
        <dbReference type="ChEBI" id="CHEBI:138651"/>
        <dbReference type="EC" id="2.3.1.274"/>
    </reaction>
</comment>
<dbReference type="NCBIfam" id="TIGR00182">
    <property type="entry name" value="plsX"/>
    <property type="match status" value="1"/>
</dbReference>
<evidence type="ECO:0000256" key="6">
    <source>
        <dbReference type="ARBA" id="ARBA00023209"/>
    </source>
</evidence>
<dbReference type="InterPro" id="IPR012281">
    <property type="entry name" value="Phospholipid_synth_PlsX-like"/>
</dbReference>
<dbReference type="GO" id="GO:0005737">
    <property type="term" value="C:cytoplasm"/>
    <property type="evidence" value="ECO:0007669"/>
    <property type="project" value="UniProtKB-SubCell"/>
</dbReference>
<dbReference type="InterPro" id="IPR003664">
    <property type="entry name" value="FA_synthesis"/>
</dbReference>
<dbReference type="PIRSF" id="PIRSF002465">
    <property type="entry name" value="Phsphlp_syn_PlsX"/>
    <property type="match status" value="1"/>
</dbReference>
<dbReference type="GO" id="GO:0006633">
    <property type="term" value="P:fatty acid biosynthetic process"/>
    <property type="evidence" value="ECO:0007669"/>
    <property type="project" value="UniProtKB-UniRule"/>
</dbReference>
<dbReference type="Proteomes" id="UP000955338">
    <property type="component" value="Chromosome"/>
</dbReference>
<evidence type="ECO:0000256" key="10">
    <source>
        <dbReference type="HAMAP-Rule" id="MF_00019"/>
    </source>
</evidence>
<evidence type="ECO:0000256" key="5">
    <source>
        <dbReference type="ARBA" id="ARBA00023098"/>
    </source>
</evidence>
<organism evidence="11 12">
    <name type="scientific">Mergibacter septicus</name>
    <dbReference type="NCBI Taxonomy" id="221402"/>
    <lineage>
        <taxon>Bacteria</taxon>
        <taxon>Pseudomonadati</taxon>
        <taxon>Pseudomonadota</taxon>
        <taxon>Gammaproteobacteria</taxon>
        <taxon>Pasteurellales</taxon>
        <taxon>Pasteurellaceae</taxon>
        <taxon>Mergibacter</taxon>
    </lineage>
</organism>
<dbReference type="AlphaFoldDB" id="A0A8D4LKH5"/>
<keyword evidence="6 10" id="KW-0594">Phospholipid biosynthesis</keyword>
<comment type="subcellular location">
    <subcellularLocation>
        <location evidence="10">Cytoplasm</location>
    </subcellularLocation>
    <text evidence="10">Associated with the membrane possibly through PlsY.</text>
</comment>
<proteinExistence type="inferred from homology"/>
<dbReference type="UniPathway" id="UPA00085"/>
<dbReference type="GO" id="GO:0043811">
    <property type="term" value="F:phosphate:acyl-[acyl carrier protein] acyltransferase activity"/>
    <property type="evidence" value="ECO:0007669"/>
    <property type="project" value="UniProtKB-UniRule"/>
</dbReference>
<dbReference type="HAMAP" id="MF_00019">
    <property type="entry name" value="PlsX"/>
    <property type="match status" value="1"/>
</dbReference>
<comment type="function">
    <text evidence="10">Catalyzes the reversible formation of acyl-phosphate (acyl-PO(4)) from acyl-[acyl-carrier-protein] (acyl-ACP). This enzyme utilizes acyl-ACP as fatty acyl donor, but not acyl-CoA.</text>
</comment>
<keyword evidence="4 10" id="KW-0808">Transferase</keyword>
<dbReference type="PANTHER" id="PTHR30100:SF1">
    <property type="entry name" value="PHOSPHATE ACYLTRANSFERASE"/>
    <property type="match status" value="1"/>
</dbReference>
<evidence type="ECO:0000313" key="12">
    <source>
        <dbReference type="Proteomes" id="UP000955338"/>
    </source>
</evidence>
<comment type="pathway">
    <text evidence="10">Lipid metabolism; phospholipid metabolism.</text>
</comment>
<reference evidence="11" key="1">
    <citation type="submission" date="2017-06" db="EMBL/GenBank/DDBJ databases">
        <title>Genome sequencing of pathogenic and non-pathogenic strains within Bisgaard taxon 40.</title>
        <authorList>
            <person name="Ladner J.T."/>
            <person name="Lovett S.P."/>
            <person name="Koroleva G."/>
            <person name="Lorch J.M."/>
        </authorList>
    </citation>
    <scope>NUCLEOTIDE SEQUENCE</scope>
    <source>
        <strain evidence="11">27576-1-I1</strain>
    </source>
</reference>
<keyword evidence="11" id="KW-0012">Acyltransferase</keyword>
<gene>
    <name evidence="10" type="primary">plsX</name>
    <name evidence="11" type="ORF">CEP48_06805</name>
</gene>
<keyword evidence="7 10" id="KW-1208">Phospholipid metabolism</keyword>
<dbReference type="GO" id="GO:0008654">
    <property type="term" value="P:phospholipid biosynthetic process"/>
    <property type="evidence" value="ECO:0007669"/>
    <property type="project" value="UniProtKB-KW"/>
</dbReference>
<evidence type="ECO:0000256" key="1">
    <source>
        <dbReference type="ARBA" id="ARBA00001232"/>
    </source>
</evidence>
<keyword evidence="3 10" id="KW-0444">Lipid biosynthesis</keyword>
<evidence type="ECO:0000256" key="2">
    <source>
        <dbReference type="ARBA" id="ARBA00022490"/>
    </source>
</evidence>